<sequence>MSAGSRYRHNSAARKYNPMAILIGCVVYWLSGMIVGDVMIVEIVGDVMIVETVCGCSVKAVWLLEFDMSGGCVVKWNANEWIFDNYGLLDISEMVGRVVCIC</sequence>
<accession>A0A218Y2N8</accession>
<evidence type="ECO:0000256" key="1">
    <source>
        <dbReference type="SAM" id="Phobius"/>
    </source>
</evidence>
<gene>
    <name evidence="2" type="ORF">CDL15_Pgr004910</name>
    <name evidence="3" type="ORF">CRG98_041069</name>
</gene>
<evidence type="ECO:0000313" key="3">
    <source>
        <dbReference type="EMBL" id="PKI38540.1"/>
    </source>
</evidence>
<organism evidence="2 4">
    <name type="scientific">Punica granatum</name>
    <name type="common">Pomegranate</name>
    <dbReference type="NCBI Taxonomy" id="22663"/>
    <lineage>
        <taxon>Eukaryota</taxon>
        <taxon>Viridiplantae</taxon>
        <taxon>Streptophyta</taxon>
        <taxon>Embryophyta</taxon>
        <taxon>Tracheophyta</taxon>
        <taxon>Spermatophyta</taxon>
        <taxon>Magnoliopsida</taxon>
        <taxon>eudicotyledons</taxon>
        <taxon>Gunneridae</taxon>
        <taxon>Pentapetalae</taxon>
        <taxon>rosids</taxon>
        <taxon>malvids</taxon>
        <taxon>Myrtales</taxon>
        <taxon>Lythraceae</taxon>
        <taxon>Punica</taxon>
    </lineage>
</organism>
<dbReference type="EMBL" id="PGOL01004072">
    <property type="protein sequence ID" value="PKI38540.1"/>
    <property type="molecule type" value="Genomic_DNA"/>
</dbReference>
<feature type="transmembrane region" description="Helical" evidence="1">
    <location>
        <begin position="20"/>
        <end position="41"/>
    </location>
</feature>
<keyword evidence="1" id="KW-0472">Membrane</keyword>
<evidence type="ECO:0000313" key="2">
    <source>
        <dbReference type="EMBL" id="OWM91555.1"/>
    </source>
</evidence>
<name>A0A218Y2N8_PUNGR</name>
<evidence type="ECO:0000313" key="5">
    <source>
        <dbReference type="Proteomes" id="UP000233551"/>
    </source>
</evidence>
<evidence type="ECO:0008006" key="6">
    <source>
        <dbReference type="Google" id="ProtNLM"/>
    </source>
</evidence>
<evidence type="ECO:0000313" key="4">
    <source>
        <dbReference type="Proteomes" id="UP000197138"/>
    </source>
</evidence>
<keyword evidence="1" id="KW-0812">Transmembrane</keyword>
<dbReference type="Proteomes" id="UP000197138">
    <property type="component" value="Unassembled WGS sequence"/>
</dbReference>
<dbReference type="EMBL" id="MTKT01000174">
    <property type="protein sequence ID" value="OWM91555.1"/>
    <property type="molecule type" value="Genomic_DNA"/>
</dbReference>
<keyword evidence="1" id="KW-1133">Transmembrane helix</keyword>
<dbReference type="AlphaFoldDB" id="A0A218Y2N8"/>
<reference evidence="3 5" key="3">
    <citation type="submission" date="2017-11" db="EMBL/GenBank/DDBJ databases">
        <title>De-novo sequencing of pomegranate (Punica granatum L.) genome.</title>
        <authorList>
            <person name="Akparov Z."/>
            <person name="Amiraslanov A."/>
            <person name="Hajiyeva S."/>
            <person name="Abbasov M."/>
            <person name="Kaur K."/>
            <person name="Hamwieh A."/>
            <person name="Solovyev V."/>
            <person name="Salamov A."/>
            <person name="Braich B."/>
            <person name="Kosarev P."/>
            <person name="Mahmoud A."/>
            <person name="Hajiyev E."/>
            <person name="Babayeva S."/>
            <person name="Izzatullayeva V."/>
            <person name="Mammadov A."/>
            <person name="Mammadov A."/>
            <person name="Sharifova S."/>
            <person name="Ojaghi J."/>
            <person name="Eynullazada K."/>
            <person name="Bayramov B."/>
            <person name="Abdulazimova A."/>
            <person name="Shahmuradov I."/>
        </authorList>
    </citation>
    <scope>NUCLEOTIDE SEQUENCE [LARGE SCALE GENOMIC DNA]</scope>
    <source>
        <strain evidence="3">AG2017</strain>
        <strain evidence="5">cv. AG2017</strain>
        <tissue evidence="3">Leaf</tissue>
    </source>
</reference>
<dbReference type="Proteomes" id="UP000233551">
    <property type="component" value="Unassembled WGS sequence"/>
</dbReference>
<protein>
    <recommendedName>
        <fullName evidence="6">Transmembrane protein</fullName>
    </recommendedName>
</protein>
<reference evidence="2" key="2">
    <citation type="submission" date="2017-06" db="EMBL/GenBank/DDBJ databases">
        <title>The pomegranate genome and the genomics of punicalagin biosynthesis.</title>
        <authorList>
            <person name="Xu C."/>
        </authorList>
    </citation>
    <scope>NUCLEOTIDE SEQUENCE [LARGE SCALE GENOMIC DNA]</scope>
    <source>
        <tissue evidence="2">Fresh leaf</tissue>
    </source>
</reference>
<keyword evidence="5" id="KW-1185">Reference proteome</keyword>
<reference evidence="4" key="1">
    <citation type="journal article" date="2017" name="Plant J.">
        <title>The pomegranate (Punica granatum L.) genome and the genomics of punicalagin biosynthesis.</title>
        <authorList>
            <person name="Qin G."/>
            <person name="Xu C."/>
            <person name="Ming R."/>
            <person name="Tang H."/>
            <person name="Guyot R."/>
            <person name="Kramer E.M."/>
            <person name="Hu Y."/>
            <person name="Yi X."/>
            <person name="Qi Y."/>
            <person name="Xu X."/>
            <person name="Gao Z."/>
            <person name="Pan H."/>
            <person name="Jian J."/>
            <person name="Tian Y."/>
            <person name="Yue Z."/>
            <person name="Xu Y."/>
        </authorList>
    </citation>
    <scope>NUCLEOTIDE SEQUENCE [LARGE SCALE GENOMIC DNA]</scope>
    <source>
        <strain evidence="4">cv. Dabenzi</strain>
    </source>
</reference>
<proteinExistence type="predicted"/>
<comment type="caution">
    <text evidence="2">The sequence shown here is derived from an EMBL/GenBank/DDBJ whole genome shotgun (WGS) entry which is preliminary data.</text>
</comment>